<dbReference type="SUPFAM" id="SSF144091">
    <property type="entry name" value="Rhomboid-like"/>
    <property type="match status" value="1"/>
</dbReference>
<dbReference type="FunFam" id="1.20.1540.10:FF:000025">
    <property type="entry name" value="Putative rhomboid family"/>
    <property type="match status" value="1"/>
</dbReference>
<protein>
    <submittedName>
        <fullName evidence="9">Inactive rhomboid protein 1-like isoform X1</fullName>
    </submittedName>
</protein>
<comment type="subcellular location">
    <subcellularLocation>
        <location evidence="1">Endoplasmic reticulum membrane</location>
        <topology evidence="1">Multi-pass membrane protein</topology>
    </subcellularLocation>
</comment>
<organism evidence="9 10">
    <name type="scientific">Biomphalaria pfeifferi</name>
    <name type="common">Bloodfluke planorb</name>
    <name type="synonym">Freshwater snail</name>
    <dbReference type="NCBI Taxonomy" id="112525"/>
    <lineage>
        <taxon>Eukaryota</taxon>
        <taxon>Metazoa</taxon>
        <taxon>Spiralia</taxon>
        <taxon>Lophotrochozoa</taxon>
        <taxon>Mollusca</taxon>
        <taxon>Gastropoda</taxon>
        <taxon>Heterobranchia</taxon>
        <taxon>Euthyneura</taxon>
        <taxon>Panpulmonata</taxon>
        <taxon>Hygrophila</taxon>
        <taxon>Lymnaeoidea</taxon>
        <taxon>Planorbidae</taxon>
        <taxon>Biomphalaria</taxon>
    </lineage>
</organism>
<reference evidence="9" key="2">
    <citation type="submission" date="2023-04" db="EMBL/GenBank/DDBJ databases">
        <authorList>
            <person name="Bu L."/>
            <person name="Lu L."/>
            <person name="Laidemitt M.R."/>
            <person name="Zhang S.M."/>
            <person name="Mutuku M."/>
            <person name="Mkoji G."/>
            <person name="Steinauer M."/>
            <person name="Loker E.S."/>
        </authorList>
    </citation>
    <scope>NUCLEOTIDE SEQUENCE</scope>
    <source>
        <strain evidence="9">KasaAsao</strain>
        <tissue evidence="9">Whole Snail</tissue>
    </source>
</reference>
<evidence type="ECO:0000313" key="9">
    <source>
        <dbReference type="EMBL" id="KAK0049062.1"/>
    </source>
</evidence>
<feature type="transmembrane region" description="Helical" evidence="7">
    <location>
        <begin position="598"/>
        <end position="620"/>
    </location>
</feature>
<keyword evidence="5 7" id="KW-1133">Transmembrane helix</keyword>
<dbReference type="Gene3D" id="1.20.1540.10">
    <property type="entry name" value="Rhomboid-like"/>
    <property type="match status" value="1"/>
</dbReference>
<feature type="transmembrane region" description="Helical" evidence="7">
    <location>
        <begin position="257"/>
        <end position="280"/>
    </location>
</feature>
<comment type="similarity">
    <text evidence="2">Belongs to the peptidase S54 family.</text>
</comment>
<keyword evidence="6 7" id="KW-0472">Membrane</keyword>
<evidence type="ECO:0000256" key="5">
    <source>
        <dbReference type="ARBA" id="ARBA00022989"/>
    </source>
</evidence>
<evidence type="ECO:0000256" key="4">
    <source>
        <dbReference type="ARBA" id="ARBA00022824"/>
    </source>
</evidence>
<keyword evidence="3 7" id="KW-0812">Transmembrane</keyword>
<evidence type="ECO:0000256" key="7">
    <source>
        <dbReference type="SAM" id="Phobius"/>
    </source>
</evidence>
<feature type="transmembrane region" description="Helical" evidence="7">
    <location>
        <begin position="509"/>
        <end position="533"/>
    </location>
</feature>
<dbReference type="Proteomes" id="UP001233172">
    <property type="component" value="Unassembled WGS sequence"/>
</dbReference>
<dbReference type="GO" id="GO:0004252">
    <property type="term" value="F:serine-type endopeptidase activity"/>
    <property type="evidence" value="ECO:0007669"/>
    <property type="project" value="InterPro"/>
</dbReference>
<feature type="transmembrane region" description="Helical" evidence="7">
    <location>
        <begin position="626"/>
        <end position="648"/>
    </location>
</feature>
<evidence type="ECO:0000256" key="6">
    <source>
        <dbReference type="ARBA" id="ARBA00023136"/>
    </source>
</evidence>
<evidence type="ECO:0000313" key="10">
    <source>
        <dbReference type="Proteomes" id="UP001233172"/>
    </source>
</evidence>
<dbReference type="PANTHER" id="PTHR45965:SF3">
    <property type="entry name" value="INACTIVE RHOMBOID PROTEIN 1"/>
    <property type="match status" value="1"/>
</dbReference>
<evidence type="ECO:0000256" key="2">
    <source>
        <dbReference type="ARBA" id="ARBA00009045"/>
    </source>
</evidence>
<dbReference type="GO" id="GO:0042058">
    <property type="term" value="P:regulation of epidermal growth factor receptor signaling pathway"/>
    <property type="evidence" value="ECO:0007669"/>
    <property type="project" value="TreeGrafter"/>
</dbReference>
<keyword evidence="10" id="KW-1185">Reference proteome</keyword>
<evidence type="ECO:0000256" key="3">
    <source>
        <dbReference type="ARBA" id="ARBA00022692"/>
    </source>
</evidence>
<comment type="caution">
    <text evidence="9">The sequence shown here is derived from an EMBL/GenBank/DDBJ whole genome shotgun (WGS) entry which is preliminary data.</text>
</comment>
<sequence>MSSDDDISVEPSAARLAKYRKNTRKSVAVFFGVDEENKNAQKWEKRRMRMASSMGKGIKEEFIDEEEMEGPMMGYVPPVDVRKKSVVAMTYHGLKPKSALVKQEIERRKSMKIPGQNFRRVSISAKIPTDKVEEKPGIQFQPHKDAFFDESIPRQRLKPTKQIEASEDNVAIESSSSKMEAVEAERVPSPSIKESYLIEHKQVGFQKINETVISKKDKRQLGMGTMGSFTRRRLKSTVMASKEIKKQLDDFEDYRPYFSYWVTTVQVLIFIIAISVYGIAPIGVGKATVVGNVPMPSLAIQTESELEKRNMWIGPRQADLIHLGAKYSPCMRPDENLIKAIELDITEERTSACCIRNDGSGCVQTVKSGCSYTLSSWYKWNLMDGTEFAAMKTGSVCGQDPKFCNVPSSTPPFEWGDDITKWPICRETVKPNRSLASPIDRHMNCEILGRPCCFGIQGQCIITTRDHCDLKRGFFHSEATMCAQVRCFEEICGMIPFARPHFPDQFYRLFTALFLHGGVLHVVITVIFQMWVLRDLEKLMGCVRISIIYIGSGVAGYLASCIFIPYSVEVGPSGSQFGVAACLIVEVLQSYQMYKHPFYALLKVSTPLIFLFLLGLLPWFDNWAHIFGFFFGFLLAFSLMPYITFGTFDKHRKLTLRVFEKERRIKFYPYECLFEDAGNTGKFKNLAARLGLSTKSQSSEVRFTYARVISQHIRMSTADKVNRIGRVTSLFTQS</sequence>
<proteinExistence type="inferred from homology"/>
<dbReference type="GO" id="GO:0050708">
    <property type="term" value="P:regulation of protein secretion"/>
    <property type="evidence" value="ECO:0007669"/>
    <property type="project" value="TreeGrafter"/>
</dbReference>
<dbReference type="GO" id="GO:0005789">
    <property type="term" value="C:endoplasmic reticulum membrane"/>
    <property type="evidence" value="ECO:0007669"/>
    <property type="project" value="UniProtKB-SubCell"/>
</dbReference>
<dbReference type="InterPro" id="IPR022764">
    <property type="entry name" value="Peptidase_S54_rhomboid_dom"/>
</dbReference>
<evidence type="ECO:0000259" key="8">
    <source>
        <dbReference type="Pfam" id="PF01694"/>
    </source>
</evidence>
<feature type="domain" description="Peptidase S54 rhomboid" evidence="8">
    <location>
        <begin position="504"/>
        <end position="640"/>
    </location>
</feature>
<reference evidence="9" key="1">
    <citation type="journal article" date="2023" name="PLoS Negl. Trop. Dis.">
        <title>A genome sequence for Biomphalaria pfeifferi, the major vector snail for the human-infecting parasite Schistosoma mansoni.</title>
        <authorList>
            <person name="Bu L."/>
            <person name="Lu L."/>
            <person name="Laidemitt M.R."/>
            <person name="Zhang S.M."/>
            <person name="Mutuku M."/>
            <person name="Mkoji G."/>
            <person name="Steinauer M."/>
            <person name="Loker E.S."/>
        </authorList>
    </citation>
    <scope>NUCLEOTIDE SEQUENCE</scope>
    <source>
        <strain evidence="9">KasaAsao</strain>
    </source>
</reference>
<name>A0AAD8B6R2_BIOPF</name>
<dbReference type="AlphaFoldDB" id="A0AAD8B6R2"/>
<dbReference type="PANTHER" id="PTHR45965">
    <property type="entry name" value="INACTIVE RHOMBOID PROTEIN"/>
    <property type="match status" value="1"/>
</dbReference>
<evidence type="ECO:0000256" key="1">
    <source>
        <dbReference type="ARBA" id="ARBA00004477"/>
    </source>
</evidence>
<dbReference type="InterPro" id="IPR051512">
    <property type="entry name" value="Inactive_Rhomboid"/>
</dbReference>
<feature type="transmembrane region" description="Helical" evidence="7">
    <location>
        <begin position="545"/>
        <end position="568"/>
    </location>
</feature>
<dbReference type="InterPro" id="IPR035952">
    <property type="entry name" value="Rhomboid-like_sf"/>
</dbReference>
<dbReference type="EMBL" id="JASAOG010000130">
    <property type="protein sequence ID" value="KAK0049062.1"/>
    <property type="molecule type" value="Genomic_DNA"/>
</dbReference>
<dbReference type="Pfam" id="PF01694">
    <property type="entry name" value="Rhomboid"/>
    <property type="match status" value="1"/>
</dbReference>
<gene>
    <name evidence="9" type="ORF">Bpfe_021490</name>
</gene>
<keyword evidence="4" id="KW-0256">Endoplasmic reticulum</keyword>
<accession>A0AAD8B6R2</accession>